<dbReference type="Pfam" id="PF17042">
    <property type="entry name" value="NBD_C"/>
    <property type="match status" value="1"/>
</dbReference>
<dbReference type="HOGENOM" id="CLU_1383642_0_0_12"/>
<dbReference type="KEGG" id="taz:TREAZ_3638"/>
<dbReference type="Proteomes" id="UP000009222">
    <property type="component" value="Chromosome"/>
</dbReference>
<evidence type="ECO:0000313" key="2">
    <source>
        <dbReference type="EMBL" id="AEF80149.1"/>
    </source>
</evidence>
<feature type="domain" description="Four-carbon acid sugar kinase nucleotide binding" evidence="1">
    <location>
        <begin position="45"/>
        <end position="180"/>
    </location>
</feature>
<dbReference type="Gene3D" id="3.40.980.20">
    <property type="entry name" value="Four-carbon acid sugar kinase, nucleotide binding domain"/>
    <property type="match status" value="1"/>
</dbReference>
<dbReference type="eggNOG" id="COG3395">
    <property type="taxonomic scope" value="Bacteria"/>
</dbReference>
<evidence type="ECO:0000259" key="1">
    <source>
        <dbReference type="Pfam" id="PF17042"/>
    </source>
</evidence>
<dbReference type="EMBL" id="CP001841">
    <property type="protein sequence ID" value="AEF80149.1"/>
    <property type="molecule type" value="Genomic_DNA"/>
</dbReference>
<dbReference type="SUPFAM" id="SSF142764">
    <property type="entry name" value="YgbK-like"/>
    <property type="match status" value="1"/>
</dbReference>
<dbReference type="AlphaFoldDB" id="F5YGA2"/>
<keyword evidence="3" id="KW-1185">Reference proteome</keyword>
<reference evidence="3" key="1">
    <citation type="submission" date="2009-12" db="EMBL/GenBank/DDBJ databases">
        <title>Complete sequence of Treponema azotonutricium strain ZAS-9.</title>
        <authorList>
            <person name="Tetu S.G."/>
            <person name="Matson E."/>
            <person name="Ren Q."/>
            <person name="Seshadri R."/>
            <person name="Elbourne L."/>
            <person name="Hassan K.A."/>
            <person name="Durkin A."/>
            <person name="Radune D."/>
            <person name="Mohamoud Y."/>
            <person name="Shay R."/>
            <person name="Jin S."/>
            <person name="Zhang X."/>
            <person name="Lucey K."/>
            <person name="Ballor N.R."/>
            <person name="Ottesen E."/>
            <person name="Rosenthal R."/>
            <person name="Allen A."/>
            <person name="Leadbetter J.R."/>
            <person name="Paulsen I.T."/>
        </authorList>
    </citation>
    <scope>NUCLEOTIDE SEQUENCE [LARGE SCALE GENOMIC DNA]</scope>
    <source>
        <strain evidence="3">ATCC BAA-888 / DSM 13862 / ZAS-9</strain>
    </source>
</reference>
<evidence type="ECO:0000313" key="3">
    <source>
        <dbReference type="Proteomes" id="UP000009222"/>
    </source>
</evidence>
<accession>F5YGA2</accession>
<dbReference type="InterPro" id="IPR031475">
    <property type="entry name" value="NBD_C"/>
</dbReference>
<dbReference type="STRING" id="545695.TREAZ_3638"/>
<reference evidence="2 3" key="2">
    <citation type="journal article" date="2011" name="ISME J.">
        <title>RNA-seq reveals cooperative metabolic interactions between two termite-gut spirochete species in co-culture.</title>
        <authorList>
            <person name="Rosenthal A.Z."/>
            <person name="Matson E.G."/>
            <person name="Eldar A."/>
            <person name="Leadbetter J.R."/>
        </authorList>
    </citation>
    <scope>NUCLEOTIDE SEQUENCE [LARGE SCALE GENOMIC DNA]</scope>
    <source>
        <strain evidence="3">ATCC BAA-888 / DSM 13862 / ZAS-9</strain>
    </source>
</reference>
<sequence length="197" mass="20749">MLGTEGLLKASAGCAGFARELISLLPLASSEGFDIRSLIPNLPLLAISGSLHPVSVGQIEKAASSGILLEKISSTKLINSWADTKEAKELVLKVRTHLKNDKSCIVCTNGGLPREKADASAGKIARGLAQFAASIMEGQGELNVSIFGGDTLLSLMDMLSLDHLVPLTEIEPGIVLANAEGKGKKDDICYQIRGLRL</sequence>
<proteinExistence type="predicted"/>
<protein>
    <recommendedName>
        <fullName evidence="1">Four-carbon acid sugar kinase nucleotide binding domain-containing protein</fullName>
    </recommendedName>
</protein>
<dbReference type="InterPro" id="IPR042213">
    <property type="entry name" value="NBD_C_sf"/>
</dbReference>
<dbReference type="InParanoid" id="F5YGA2"/>
<gene>
    <name evidence="2" type="ordered locus">TREAZ_3638</name>
</gene>
<organism evidence="2 3">
    <name type="scientific">Leadbettera azotonutricia (strain ATCC BAA-888 / DSM 13862 / ZAS-9)</name>
    <name type="common">Treponema azotonutricium</name>
    <dbReference type="NCBI Taxonomy" id="545695"/>
    <lineage>
        <taxon>Bacteria</taxon>
        <taxon>Pseudomonadati</taxon>
        <taxon>Spirochaetota</taxon>
        <taxon>Spirochaetia</taxon>
        <taxon>Spirochaetales</taxon>
        <taxon>Breznakiellaceae</taxon>
        <taxon>Leadbettera</taxon>
    </lineage>
</organism>
<name>F5YGA2_LEAAZ</name>